<sequence>MLRQPIYFIFFLSVLSSACSEKPSSGISLDSGDQVSYNFHVRPILSDNCFACHGPDENKRESGLRLDMAESAYAALKENPGAHAIVPGKPAASEVVRRLETSDETEMMPPPDSNLKLTEEEKETIRKWIKQGAAYEPHWAFVPPVKSDLPEVSDPEWAQHEIDHFILAKLDRLGLKPNLPADKMHLLKRLSIDLTG</sequence>
<name>A0ABX0HEK8_9BACT</name>
<keyword evidence="3 4" id="KW-0408">Iron</keyword>
<dbReference type="PROSITE" id="PS51007">
    <property type="entry name" value="CYTC"/>
    <property type="match status" value="1"/>
</dbReference>
<proteinExistence type="predicted"/>
<dbReference type="EMBL" id="JAANYN010000007">
    <property type="protein sequence ID" value="NHE58606.1"/>
    <property type="molecule type" value="Genomic_DNA"/>
</dbReference>
<keyword evidence="2 4" id="KW-0479">Metal-binding</keyword>
<protein>
    <recommendedName>
        <fullName evidence="5">Cytochrome c domain-containing protein</fullName>
    </recommendedName>
</protein>
<dbReference type="PROSITE" id="PS51257">
    <property type="entry name" value="PROKAR_LIPOPROTEIN"/>
    <property type="match status" value="1"/>
</dbReference>
<dbReference type="PANTHER" id="PTHR35889:SF3">
    <property type="entry name" value="F-BOX DOMAIN-CONTAINING PROTEIN"/>
    <property type="match status" value="1"/>
</dbReference>
<dbReference type="SUPFAM" id="SSF46626">
    <property type="entry name" value="Cytochrome c"/>
    <property type="match status" value="1"/>
</dbReference>
<dbReference type="PANTHER" id="PTHR35889">
    <property type="entry name" value="CYCLOINULO-OLIGOSACCHARIDE FRUCTANOTRANSFERASE-RELATED"/>
    <property type="match status" value="1"/>
</dbReference>
<dbReference type="InterPro" id="IPR036909">
    <property type="entry name" value="Cyt_c-like_dom_sf"/>
</dbReference>
<dbReference type="RefSeq" id="WP_317168777.1">
    <property type="nucleotide sequence ID" value="NZ_JAANYN010000007.1"/>
</dbReference>
<gene>
    <name evidence="6" type="ORF">G9Q97_17490</name>
</gene>
<evidence type="ECO:0000256" key="3">
    <source>
        <dbReference type="ARBA" id="ARBA00023004"/>
    </source>
</evidence>
<evidence type="ECO:0000259" key="5">
    <source>
        <dbReference type="PROSITE" id="PS51007"/>
    </source>
</evidence>
<evidence type="ECO:0000256" key="2">
    <source>
        <dbReference type="ARBA" id="ARBA00022723"/>
    </source>
</evidence>
<dbReference type="Pfam" id="PF07635">
    <property type="entry name" value="PSCyt1"/>
    <property type="match status" value="1"/>
</dbReference>
<dbReference type="Proteomes" id="UP000649799">
    <property type="component" value="Unassembled WGS sequence"/>
</dbReference>
<keyword evidence="1 4" id="KW-0349">Heme</keyword>
<comment type="caution">
    <text evidence="6">The sequence shown here is derived from an EMBL/GenBank/DDBJ whole genome shotgun (WGS) entry which is preliminary data.</text>
</comment>
<feature type="non-terminal residue" evidence="6">
    <location>
        <position position="196"/>
    </location>
</feature>
<evidence type="ECO:0000256" key="4">
    <source>
        <dbReference type="PROSITE-ProRule" id="PRU00433"/>
    </source>
</evidence>
<reference evidence="6 7" key="1">
    <citation type="submission" date="2020-03" db="EMBL/GenBank/DDBJ databases">
        <title>Cyclobacterium plantarum sp. nov., a marine bacterium isolated from a coastal-marine wetland.</title>
        <authorList>
            <person name="Sanchez-Porro C."/>
            <person name="Ventosa A."/>
            <person name="Amoozegar M."/>
        </authorList>
    </citation>
    <scope>NUCLEOTIDE SEQUENCE [LARGE SCALE GENOMIC DNA]</scope>
    <source>
        <strain evidence="6 7">GBPx2</strain>
    </source>
</reference>
<accession>A0ABX0HEK8</accession>
<feature type="domain" description="Cytochrome c" evidence="5">
    <location>
        <begin position="27"/>
        <end position="133"/>
    </location>
</feature>
<dbReference type="InterPro" id="IPR009056">
    <property type="entry name" value="Cyt_c-like_dom"/>
</dbReference>
<evidence type="ECO:0000313" key="7">
    <source>
        <dbReference type="Proteomes" id="UP000649799"/>
    </source>
</evidence>
<evidence type="ECO:0000313" key="6">
    <source>
        <dbReference type="EMBL" id="NHE58606.1"/>
    </source>
</evidence>
<organism evidence="6 7">
    <name type="scientific">Cyclobacterium plantarum</name>
    <dbReference type="NCBI Taxonomy" id="2716263"/>
    <lineage>
        <taxon>Bacteria</taxon>
        <taxon>Pseudomonadati</taxon>
        <taxon>Bacteroidota</taxon>
        <taxon>Cytophagia</taxon>
        <taxon>Cytophagales</taxon>
        <taxon>Cyclobacteriaceae</taxon>
        <taxon>Cyclobacterium</taxon>
    </lineage>
</organism>
<evidence type="ECO:0000256" key="1">
    <source>
        <dbReference type="ARBA" id="ARBA00022617"/>
    </source>
</evidence>
<keyword evidence="7" id="KW-1185">Reference proteome</keyword>
<dbReference type="InterPro" id="IPR011429">
    <property type="entry name" value="Cyt_c_Planctomycete-type"/>
</dbReference>